<reference evidence="3" key="1">
    <citation type="submission" date="2023-08" db="EMBL/GenBank/DDBJ databases">
        <authorList>
            <person name="Messyasz A."/>
            <person name="Mannisto M.K."/>
            <person name="Kerkhof L.J."/>
            <person name="Haggblom M."/>
        </authorList>
    </citation>
    <scope>NUCLEOTIDE SEQUENCE</scope>
    <source>
        <strain evidence="3">M8UP39</strain>
    </source>
</reference>
<dbReference type="InterPro" id="IPR057601">
    <property type="entry name" value="Oar-like_b-barrel"/>
</dbReference>
<evidence type="ECO:0000313" key="3">
    <source>
        <dbReference type="EMBL" id="XCB22038.1"/>
    </source>
</evidence>
<feature type="region of interest" description="Disordered" evidence="1">
    <location>
        <begin position="29"/>
        <end position="48"/>
    </location>
</feature>
<organism evidence="3">
    <name type="scientific">Tunturiibacter gelidiferens</name>
    <dbReference type="NCBI Taxonomy" id="3069689"/>
    <lineage>
        <taxon>Bacteria</taxon>
        <taxon>Pseudomonadati</taxon>
        <taxon>Acidobacteriota</taxon>
        <taxon>Terriglobia</taxon>
        <taxon>Terriglobales</taxon>
        <taxon>Acidobacteriaceae</taxon>
        <taxon>Tunturiibacter</taxon>
    </lineage>
</organism>
<name>A0AAU7YZI7_9BACT</name>
<proteinExistence type="predicted"/>
<evidence type="ECO:0000259" key="2">
    <source>
        <dbReference type="Pfam" id="PF25183"/>
    </source>
</evidence>
<gene>
    <name evidence="3" type="ORF">RBB81_21050</name>
</gene>
<dbReference type="RefSeq" id="WP_353072034.1">
    <property type="nucleotide sequence ID" value="NZ_CP132938.1"/>
</dbReference>
<sequence>MAGKPFSIINGGSGADQAIEADGILHGYGNRAVPQNGGGNDRPNTTADPRLGHKTLSEFFNTAAFAPQPLGTIGNTQRNSLFGPDFRHVDLSISKNFPVTERVNLQFRVESFSISNTPNFFIANNNSGNQQFGNAAFGTISATDPNYVPRQYQFVLQAQF</sequence>
<accession>A0AAU7YZI7</accession>
<dbReference type="AlphaFoldDB" id="A0AAU7YZI7"/>
<protein>
    <recommendedName>
        <fullName evidence="2">TonB-dependent transporter Oar-like beta-barrel domain-containing protein</fullName>
    </recommendedName>
</protein>
<dbReference type="KEGG" id="tgi:RBB81_21050"/>
<evidence type="ECO:0000256" key="1">
    <source>
        <dbReference type="SAM" id="MobiDB-lite"/>
    </source>
</evidence>
<reference evidence="3" key="2">
    <citation type="journal article" date="2024" name="Environ. Microbiol.">
        <title>Genome analysis and description of Tunturibacter gen. nov. expands the diversity of Terriglobia in tundra soils.</title>
        <authorList>
            <person name="Messyasz A."/>
            <person name="Mannisto M.K."/>
            <person name="Kerkhof L.J."/>
            <person name="Haggblom M.M."/>
        </authorList>
    </citation>
    <scope>NUCLEOTIDE SEQUENCE</scope>
    <source>
        <strain evidence="3">M8UP39</strain>
    </source>
</reference>
<dbReference type="Pfam" id="PF25183">
    <property type="entry name" value="OMP_b-brl_4"/>
    <property type="match status" value="1"/>
</dbReference>
<dbReference type="EMBL" id="CP132938">
    <property type="protein sequence ID" value="XCB22038.1"/>
    <property type="molecule type" value="Genomic_DNA"/>
</dbReference>
<feature type="domain" description="TonB-dependent transporter Oar-like beta-barrel" evidence="2">
    <location>
        <begin position="34"/>
        <end position="153"/>
    </location>
</feature>